<dbReference type="EMBL" id="PQSP01000009">
    <property type="protein sequence ID" value="RUS65746.1"/>
    <property type="molecule type" value="Genomic_DNA"/>
</dbReference>
<dbReference type="RefSeq" id="WP_126980764.1">
    <property type="nucleotide sequence ID" value="NZ_PQSP01000009.1"/>
</dbReference>
<evidence type="ECO:0000313" key="1">
    <source>
        <dbReference type="EMBL" id="RUS65746.1"/>
    </source>
</evidence>
<dbReference type="Proteomes" id="UP000286947">
    <property type="component" value="Unassembled WGS sequence"/>
</dbReference>
<name>A0A433SAH3_9BURK</name>
<dbReference type="InterPro" id="IPR018247">
    <property type="entry name" value="EF_Hand_1_Ca_BS"/>
</dbReference>
<comment type="caution">
    <text evidence="1">The sequence shown here is derived from an EMBL/GenBank/DDBJ whole genome shotgun (WGS) entry which is preliminary data.</text>
</comment>
<dbReference type="InterPro" id="IPR025387">
    <property type="entry name" value="DUF4299"/>
</dbReference>
<reference evidence="1 2" key="1">
    <citation type="submission" date="2018-01" db="EMBL/GenBank/DDBJ databases">
        <title>Saezia sanguinis gen. nov., sp. nov., in the order Burkholderiales isolated from human blood.</title>
        <authorList>
            <person name="Medina-Pascual M.J."/>
            <person name="Valdezate S."/>
            <person name="Monzon S."/>
            <person name="Cuesta I."/>
            <person name="Carrasco G."/>
            <person name="Villalon P."/>
            <person name="Saez-Nieto J.A."/>
        </authorList>
    </citation>
    <scope>NUCLEOTIDE SEQUENCE [LARGE SCALE GENOMIC DNA]</scope>
    <source>
        <strain evidence="1 2">CNM695-12</strain>
    </source>
</reference>
<proteinExistence type="predicted"/>
<evidence type="ECO:0000313" key="2">
    <source>
        <dbReference type="Proteomes" id="UP000286947"/>
    </source>
</evidence>
<dbReference type="AlphaFoldDB" id="A0A433SAH3"/>
<protein>
    <submittedName>
        <fullName evidence="1">Uncharacterized protein</fullName>
    </submittedName>
</protein>
<organism evidence="1 2">
    <name type="scientific">Saezia sanguinis</name>
    <dbReference type="NCBI Taxonomy" id="1965230"/>
    <lineage>
        <taxon>Bacteria</taxon>
        <taxon>Pseudomonadati</taxon>
        <taxon>Pseudomonadota</taxon>
        <taxon>Betaproteobacteria</taxon>
        <taxon>Burkholderiales</taxon>
        <taxon>Saeziaceae</taxon>
        <taxon>Saezia</taxon>
    </lineage>
</organism>
<keyword evidence="2" id="KW-1185">Reference proteome</keyword>
<dbReference type="PROSITE" id="PS00018">
    <property type="entry name" value="EF_HAND_1"/>
    <property type="match status" value="1"/>
</dbReference>
<dbReference type="OrthoDB" id="1147918at2"/>
<sequence>MSVTIEIKSAGLFKKKVTFAELPKLLGADMKVGIKNHANVFEETDGQEGSYFTVYRPARIGRGFGVELKNGGRTVSLYLNDPSTDGDISDYYDAVFRIARFLKAKHYYNQDHEGHSFLSKLADEKEQKIASTRSFLKGIFGKFDNMTIFGAINPIDLQEQMIMQIRTAATDEEAMRIYADYLDQKQRQDYYYAKATLYRKGDQDAVLGVYTLTEGALSVFPVQPVTDANQTGNVEVSEWRLALVGEVNGSLGMMGWVGFDQGIAYLQKLPHEVYDKSHIMVQLSHQQIQELLAQGAVQ</sequence>
<gene>
    <name evidence="1" type="ORF">CUZ56_02591</name>
</gene>
<accession>A0A433SAH3</accession>
<dbReference type="Pfam" id="PF14132">
    <property type="entry name" value="DUF4299"/>
    <property type="match status" value="1"/>
</dbReference>